<evidence type="ECO:0000313" key="2">
    <source>
        <dbReference type="EMBL" id="RKF13958.1"/>
    </source>
</evidence>
<feature type="compositionally biased region" description="Low complexity" evidence="1">
    <location>
        <begin position="93"/>
        <end position="102"/>
    </location>
</feature>
<proteinExistence type="predicted"/>
<comment type="caution">
    <text evidence="2">The sequence shown here is derived from an EMBL/GenBank/DDBJ whole genome shotgun (WGS) entry which is preliminary data.</text>
</comment>
<dbReference type="Proteomes" id="UP000281128">
    <property type="component" value="Unassembled WGS sequence"/>
</dbReference>
<dbReference type="AlphaFoldDB" id="A0A3A8B8J7"/>
<accession>A0A3A8B8J7</accession>
<name>A0A3A8B8J7_9RHOB</name>
<feature type="region of interest" description="Disordered" evidence="1">
    <location>
        <begin position="81"/>
        <end position="127"/>
    </location>
</feature>
<dbReference type="OrthoDB" id="8238457at2"/>
<dbReference type="EMBL" id="RAPE01000003">
    <property type="protein sequence ID" value="RKF13958.1"/>
    <property type="molecule type" value="Genomic_DNA"/>
</dbReference>
<dbReference type="RefSeq" id="WP_121167332.1">
    <property type="nucleotide sequence ID" value="NZ_RAPE01000003.1"/>
</dbReference>
<evidence type="ECO:0000256" key="1">
    <source>
        <dbReference type="SAM" id="MobiDB-lite"/>
    </source>
</evidence>
<keyword evidence="3" id="KW-1185">Reference proteome</keyword>
<sequence>MSQIEIGPDRVQIDAEIVARALKLAPQELRERMREGAVTSRLERGEGEDEGRVRLTFFSATRRARITADASGAVLSCTGADVAQPSRSEHPAKAAPARGRPGAMRDVPPDDTFPASDPVARGPDAPE</sequence>
<dbReference type="InterPro" id="IPR045389">
    <property type="entry name" value="DUF6522"/>
</dbReference>
<organism evidence="2 3">
    <name type="scientific">Roseovarius spongiae</name>
    <dbReference type="NCBI Taxonomy" id="2320272"/>
    <lineage>
        <taxon>Bacteria</taxon>
        <taxon>Pseudomonadati</taxon>
        <taxon>Pseudomonadota</taxon>
        <taxon>Alphaproteobacteria</taxon>
        <taxon>Rhodobacterales</taxon>
        <taxon>Roseobacteraceae</taxon>
        <taxon>Roseovarius</taxon>
    </lineage>
</organism>
<reference evidence="2 3" key="1">
    <citation type="submission" date="2018-09" db="EMBL/GenBank/DDBJ databases">
        <title>Roseovarius spongiae sp. nov., isolated from a marine sponge.</title>
        <authorList>
            <person name="Zhuang L."/>
            <person name="Luo L."/>
        </authorList>
    </citation>
    <scope>NUCLEOTIDE SEQUENCE [LARGE SCALE GENOMIC DNA]</scope>
    <source>
        <strain evidence="2 3">HN-E21</strain>
    </source>
</reference>
<gene>
    <name evidence="2" type="ORF">D6850_12285</name>
</gene>
<dbReference type="Pfam" id="PF20132">
    <property type="entry name" value="DUF6522"/>
    <property type="match status" value="1"/>
</dbReference>
<protein>
    <submittedName>
        <fullName evidence="2">Uncharacterized protein</fullName>
    </submittedName>
</protein>
<evidence type="ECO:0000313" key="3">
    <source>
        <dbReference type="Proteomes" id="UP000281128"/>
    </source>
</evidence>